<evidence type="ECO:0000313" key="3">
    <source>
        <dbReference type="EMBL" id="SON48206.1"/>
    </source>
</evidence>
<keyword evidence="4" id="KW-1185">Reference proteome</keyword>
<dbReference type="InterPro" id="IPR003509">
    <property type="entry name" value="UPF0102_YraN-like"/>
</dbReference>
<dbReference type="NCBIfam" id="NF009150">
    <property type="entry name" value="PRK12497.1-3"/>
    <property type="match status" value="1"/>
</dbReference>
<name>A0A2N8Z8I9_9VIBR</name>
<comment type="similarity">
    <text evidence="1 2">Belongs to the UPF0102 family.</text>
</comment>
<dbReference type="GO" id="GO:0003676">
    <property type="term" value="F:nucleic acid binding"/>
    <property type="evidence" value="ECO:0007669"/>
    <property type="project" value="InterPro"/>
</dbReference>
<organism evidence="3 4">
    <name type="scientific">Vibrio tapetis subsp. tapetis</name>
    <dbReference type="NCBI Taxonomy" id="1671868"/>
    <lineage>
        <taxon>Bacteria</taxon>
        <taxon>Pseudomonadati</taxon>
        <taxon>Pseudomonadota</taxon>
        <taxon>Gammaproteobacteria</taxon>
        <taxon>Vibrionales</taxon>
        <taxon>Vibrionaceae</taxon>
        <taxon>Vibrio</taxon>
    </lineage>
</organism>
<dbReference type="OrthoDB" id="9794876at2"/>
<reference evidence="3 4" key="1">
    <citation type="submission" date="2017-10" db="EMBL/GenBank/DDBJ databases">
        <authorList>
            <person name="Banno H."/>
            <person name="Chua N.-H."/>
        </authorList>
    </citation>
    <scope>NUCLEOTIDE SEQUENCE [LARGE SCALE GENOMIC DNA]</scope>
    <source>
        <strain evidence="3">Vibrio tapetis CECT4600</strain>
    </source>
</reference>
<dbReference type="Gene3D" id="3.40.1350.10">
    <property type="match status" value="1"/>
</dbReference>
<sequence>MVSFDKRKLGQQYETMAKEFLIRHGLDFIEANFNCKCGELDLIMRERNAIVFVEVKYRNQKNFGNAAEMVTYSKQQKLIKTAQWWLRTQKLSPYDTEFRFDVIAIHQKGDDINWIKNAITQG</sequence>
<dbReference type="PANTHER" id="PTHR34039:SF1">
    <property type="entry name" value="UPF0102 PROTEIN YRAN"/>
    <property type="match status" value="1"/>
</dbReference>
<protein>
    <recommendedName>
        <fullName evidence="2">UPF0102 protein VTAP4600_A0227</fullName>
    </recommendedName>
</protein>
<dbReference type="AlphaFoldDB" id="A0A2N8Z8I9"/>
<dbReference type="InterPro" id="IPR011856">
    <property type="entry name" value="tRNA_endonuc-like_dom_sf"/>
</dbReference>
<gene>
    <name evidence="3" type="primary">yraN</name>
    <name evidence="3" type="ORF">VTAP4600_A0227</name>
</gene>
<dbReference type="EMBL" id="LT960611">
    <property type="protein sequence ID" value="SON48206.1"/>
    <property type="molecule type" value="Genomic_DNA"/>
</dbReference>
<dbReference type="RefSeq" id="WP_102521118.1">
    <property type="nucleotide sequence ID" value="NZ_LT960611.1"/>
</dbReference>
<dbReference type="NCBIfam" id="TIGR00252">
    <property type="entry name" value="YraN family protein"/>
    <property type="match status" value="1"/>
</dbReference>
<evidence type="ECO:0000256" key="1">
    <source>
        <dbReference type="ARBA" id="ARBA00006738"/>
    </source>
</evidence>
<dbReference type="Pfam" id="PF02021">
    <property type="entry name" value="UPF0102"/>
    <property type="match status" value="1"/>
</dbReference>
<evidence type="ECO:0000256" key="2">
    <source>
        <dbReference type="HAMAP-Rule" id="MF_00048"/>
    </source>
</evidence>
<accession>A0A2N8Z8I9</accession>
<dbReference type="CDD" id="cd20736">
    <property type="entry name" value="PoNe_Nuclease"/>
    <property type="match status" value="1"/>
</dbReference>
<evidence type="ECO:0000313" key="4">
    <source>
        <dbReference type="Proteomes" id="UP000235828"/>
    </source>
</evidence>
<dbReference type="SUPFAM" id="SSF52980">
    <property type="entry name" value="Restriction endonuclease-like"/>
    <property type="match status" value="1"/>
</dbReference>
<dbReference type="HAMAP" id="MF_00048">
    <property type="entry name" value="UPF0102"/>
    <property type="match status" value="1"/>
</dbReference>
<dbReference type="InterPro" id="IPR011335">
    <property type="entry name" value="Restrct_endonuc-II-like"/>
</dbReference>
<dbReference type="KEGG" id="vta:A0227"/>
<dbReference type="PANTHER" id="PTHR34039">
    <property type="entry name" value="UPF0102 PROTEIN YRAN"/>
    <property type="match status" value="1"/>
</dbReference>
<dbReference type="Proteomes" id="UP000235828">
    <property type="component" value="Chromosome A"/>
</dbReference>
<proteinExistence type="inferred from homology"/>